<name>B9Z4V7_9NEIS</name>
<dbReference type="SMART" id="SM00857">
    <property type="entry name" value="Resolvase"/>
    <property type="match status" value="1"/>
</dbReference>
<dbReference type="Gene3D" id="3.90.1750.20">
    <property type="entry name" value="Putative Large Serine Recombinase, Chain B, Domain 2"/>
    <property type="match status" value="1"/>
</dbReference>
<evidence type="ECO:0000256" key="3">
    <source>
        <dbReference type="ARBA" id="ARBA00023172"/>
    </source>
</evidence>
<dbReference type="AlphaFoldDB" id="B9Z4V7"/>
<dbReference type="PANTHER" id="PTHR30461:SF23">
    <property type="entry name" value="DNA RECOMBINASE-RELATED"/>
    <property type="match status" value="1"/>
</dbReference>
<dbReference type="InterPro" id="IPR050639">
    <property type="entry name" value="SSR_resolvase"/>
</dbReference>
<sequence precursor="true">MNKKKTAIIYARVSTSRQADEGISIDSQIEQAEKKAAELGATVLRVFRDDGISGRTANRPAFQNAIQFCEGYDIDYFIVWNTSRFARNKLDAASHKKLLEGGGTKVVYVAVNIDNETDEGWFSESIFEIMDEHYSRQVSRDTRRSMLKNARDGFWNGGTVPFGYQVVSDGQRRRLQVLEHEAILVREMFDMFFAGSGCKLIAMSMNERGLLYRGRTWTKGHITNLLKNPAYAGYVAFNRRDKKTGRDKPESEWIMTKSHEPIVSEAESERVRHELKMRSPSGEGGSPHSTFVFTGILRCGECGAAMQTESANGRNKIYHYYNCSRSQKGGGCRPRRISAGQFDSWMMDTIIQRILSPERMREVIAEVRELTNNWQEDRDRRIAGVMRHIKEANKRRQNLFDILELHGKDAPNLGDLTVRLREINANIKALQDELAVIESEEMPEVDISENQVRIATETMVNILRGTTDNKKLRLLMGQFIDRIVLNSADVEMEYRPERIVGTNEKCREPVVHSTEFWLPEQGSNLRPAD</sequence>
<evidence type="ECO:0000313" key="9">
    <source>
        <dbReference type="EMBL" id="EEG08189.1"/>
    </source>
</evidence>
<dbReference type="GO" id="GO:0000150">
    <property type="term" value="F:DNA strand exchange activity"/>
    <property type="evidence" value="ECO:0007669"/>
    <property type="project" value="InterPro"/>
</dbReference>
<evidence type="ECO:0000256" key="4">
    <source>
        <dbReference type="PIRSR" id="PIRSR606118-50"/>
    </source>
</evidence>
<dbReference type="RefSeq" id="WP_008954412.1">
    <property type="nucleotide sequence ID" value="NZ_ACIS01000006.1"/>
</dbReference>
<dbReference type="PROSITE" id="PS51736">
    <property type="entry name" value="RECOMBINASES_3"/>
    <property type="match status" value="1"/>
</dbReference>
<dbReference type="InterPro" id="IPR006119">
    <property type="entry name" value="Resolv_N"/>
</dbReference>
<dbReference type="PANTHER" id="PTHR30461">
    <property type="entry name" value="DNA-INVERTASE FROM LAMBDOID PROPHAGE"/>
    <property type="match status" value="1"/>
</dbReference>
<dbReference type="Pfam" id="PF00239">
    <property type="entry name" value="Resolvase"/>
    <property type="match status" value="1"/>
</dbReference>
<keyword evidence="2" id="KW-0238">DNA-binding</keyword>
<feature type="coiled-coil region" evidence="6">
    <location>
        <begin position="413"/>
        <end position="440"/>
    </location>
</feature>
<dbReference type="SUPFAM" id="SSF53041">
    <property type="entry name" value="Resolvase-like"/>
    <property type="match status" value="1"/>
</dbReference>
<feature type="domain" description="Resolvase/invertase-type recombinase catalytic" evidence="7">
    <location>
        <begin position="6"/>
        <end position="153"/>
    </location>
</feature>
<protein>
    <submittedName>
        <fullName evidence="9">Resolvase domain protein</fullName>
    </submittedName>
</protein>
<dbReference type="InterPro" id="IPR006118">
    <property type="entry name" value="Recombinase_CS"/>
</dbReference>
<evidence type="ECO:0000256" key="1">
    <source>
        <dbReference type="ARBA" id="ARBA00022908"/>
    </source>
</evidence>
<dbReference type="Pfam" id="PF13408">
    <property type="entry name" value="Zn_ribbon_recom"/>
    <property type="match status" value="1"/>
</dbReference>
<keyword evidence="1" id="KW-0229">DNA integration</keyword>
<dbReference type="PROSITE" id="PS00397">
    <property type="entry name" value="RECOMBINASES_1"/>
    <property type="match status" value="1"/>
</dbReference>
<evidence type="ECO:0000256" key="6">
    <source>
        <dbReference type="SAM" id="Coils"/>
    </source>
</evidence>
<evidence type="ECO:0000259" key="7">
    <source>
        <dbReference type="PROSITE" id="PS51736"/>
    </source>
</evidence>
<dbReference type="InterPro" id="IPR025827">
    <property type="entry name" value="Zn_ribbon_recom_dom"/>
</dbReference>
<proteinExistence type="predicted"/>
<accession>B9Z4V7</accession>
<dbReference type="Gene3D" id="3.40.50.1390">
    <property type="entry name" value="Resolvase, N-terminal catalytic domain"/>
    <property type="match status" value="1"/>
</dbReference>
<dbReference type="InterPro" id="IPR011109">
    <property type="entry name" value="DNA_bind_recombinase_dom"/>
</dbReference>
<dbReference type="Proteomes" id="UP000003165">
    <property type="component" value="Unassembled WGS sequence"/>
</dbReference>
<dbReference type="eggNOG" id="COG1961">
    <property type="taxonomic scope" value="Bacteria"/>
</dbReference>
<dbReference type="GO" id="GO:0003677">
    <property type="term" value="F:DNA binding"/>
    <property type="evidence" value="ECO:0007669"/>
    <property type="project" value="UniProtKB-KW"/>
</dbReference>
<dbReference type="InterPro" id="IPR036162">
    <property type="entry name" value="Resolvase-like_N_sf"/>
</dbReference>
<keyword evidence="10" id="KW-1185">Reference proteome</keyword>
<evidence type="ECO:0000256" key="5">
    <source>
        <dbReference type="PROSITE-ProRule" id="PRU10137"/>
    </source>
</evidence>
<dbReference type="GO" id="GO:0015074">
    <property type="term" value="P:DNA integration"/>
    <property type="evidence" value="ECO:0007669"/>
    <property type="project" value="UniProtKB-KW"/>
</dbReference>
<dbReference type="InterPro" id="IPR038109">
    <property type="entry name" value="DNA_bind_recomb_sf"/>
</dbReference>
<feature type="domain" description="Recombinase" evidence="8">
    <location>
        <begin position="161"/>
        <end position="281"/>
    </location>
</feature>
<dbReference type="CDD" id="cd00338">
    <property type="entry name" value="Ser_Recombinase"/>
    <property type="match status" value="1"/>
</dbReference>
<evidence type="ECO:0000259" key="8">
    <source>
        <dbReference type="PROSITE" id="PS51737"/>
    </source>
</evidence>
<evidence type="ECO:0000313" key="10">
    <source>
        <dbReference type="Proteomes" id="UP000003165"/>
    </source>
</evidence>
<keyword evidence="3" id="KW-0233">DNA recombination</keyword>
<dbReference type="EMBL" id="ACIS01000006">
    <property type="protein sequence ID" value="EEG08189.1"/>
    <property type="molecule type" value="Genomic_DNA"/>
</dbReference>
<dbReference type="Pfam" id="PF07508">
    <property type="entry name" value="Recombinase"/>
    <property type="match status" value="1"/>
</dbReference>
<comment type="caution">
    <text evidence="9">The sequence shown here is derived from an EMBL/GenBank/DDBJ whole genome shotgun (WGS) entry which is preliminary data.</text>
</comment>
<keyword evidence="6" id="KW-0175">Coiled coil</keyword>
<organism evidence="9 10">
    <name type="scientific">Pseudogulbenkiania ferrooxidans 2002</name>
    <dbReference type="NCBI Taxonomy" id="279714"/>
    <lineage>
        <taxon>Bacteria</taxon>
        <taxon>Pseudomonadati</taxon>
        <taxon>Pseudomonadota</taxon>
        <taxon>Betaproteobacteria</taxon>
        <taxon>Neisseriales</taxon>
        <taxon>Chromobacteriaceae</taxon>
        <taxon>Pseudogulbenkiania</taxon>
    </lineage>
</organism>
<feature type="active site" description="O-(5'-phospho-DNA)-serine intermediate" evidence="4 5">
    <location>
        <position position="14"/>
    </location>
</feature>
<reference evidence="9 10" key="1">
    <citation type="submission" date="2009-02" db="EMBL/GenBank/DDBJ databases">
        <title>Sequencing of the draft genome and assembly of Lutiella nitroferrum 2002.</title>
        <authorList>
            <consortium name="US DOE Joint Genome Institute (JGI-PGF)"/>
            <person name="Lucas S."/>
            <person name="Copeland A."/>
            <person name="Lapidus A."/>
            <person name="Glavina del Rio T."/>
            <person name="Tice H."/>
            <person name="Bruce D."/>
            <person name="Goodwin L."/>
            <person name="Pitluck S."/>
            <person name="Larimer F."/>
            <person name="Land M.L."/>
            <person name="Hauser L."/>
            <person name="Coates J.D."/>
        </authorList>
    </citation>
    <scope>NUCLEOTIDE SEQUENCE [LARGE SCALE GENOMIC DNA]</scope>
    <source>
        <strain evidence="9 10">2002</strain>
    </source>
</reference>
<evidence type="ECO:0000256" key="2">
    <source>
        <dbReference type="ARBA" id="ARBA00023125"/>
    </source>
</evidence>
<dbReference type="PROSITE" id="PS51737">
    <property type="entry name" value="RECOMBINASE_DNA_BIND"/>
    <property type="match status" value="1"/>
</dbReference>
<gene>
    <name evidence="9" type="ORF">FuraDRAFT_2392</name>
</gene>